<gene>
    <name evidence="1" type="ORF">RR42_m2041</name>
</gene>
<name>A0A0C4Y8Z8_9BURK</name>
<sequence length="39" mass="4658">MISYINRYVPVRLPPCMEIEFIPNEWTVNTQGRSCQRTD</sequence>
<proteinExistence type="predicted"/>
<keyword evidence="2" id="KW-1185">Reference proteome</keyword>
<dbReference type="Proteomes" id="UP000031843">
    <property type="component" value="Chromosome main"/>
</dbReference>
<reference evidence="1 2" key="1">
    <citation type="journal article" date="2015" name="Genome Announc.">
        <title>Complete Genome Sequence of Cupriavidus basilensis 4G11, Isolated from the Oak Ridge Field Research Center Site.</title>
        <authorList>
            <person name="Ray J."/>
            <person name="Waters R.J."/>
            <person name="Skerker J.M."/>
            <person name="Kuehl J.V."/>
            <person name="Price M.N."/>
            <person name="Huang J."/>
            <person name="Chakraborty R."/>
            <person name="Arkin A.P."/>
            <person name="Deutschbauer A."/>
        </authorList>
    </citation>
    <scope>NUCLEOTIDE SEQUENCE [LARGE SCALE GENOMIC DNA]</scope>
    <source>
        <strain evidence="1">4G11</strain>
    </source>
</reference>
<evidence type="ECO:0000313" key="2">
    <source>
        <dbReference type="Proteomes" id="UP000031843"/>
    </source>
</evidence>
<dbReference type="AlphaFoldDB" id="A0A0C4Y8Z8"/>
<evidence type="ECO:0000313" key="1">
    <source>
        <dbReference type="EMBL" id="AJG19433.1"/>
    </source>
</evidence>
<protein>
    <submittedName>
        <fullName evidence="1">Uncharacterized protein</fullName>
    </submittedName>
</protein>
<accession>A0A0C4Y8Z8</accession>
<organism evidence="1 2">
    <name type="scientific">Cupriavidus basilensis</name>
    <dbReference type="NCBI Taxonomy" id="68895"/>
    <lineage>
        <taxon>Bacteria</taxon>
        <taxon>Pseudomonadati</taxon>
        <taxon>Pseudomonadota</taxon>
        <taxon>Betaproteobacteria</taxon>
        <taxon>Burkholderiales</taxon>
        <taxon>Burkholderiaceae</taxon>
        <taxon>Cupriavidus</taxon>
    </lineage>
</organism>
<dbReference type="KEGG" id="cbw:RR42_m2041"/>
<dbReference type="EMBL" id="CP010536">
    <property type="protein sequence ID" value="AJG19433.1"/>
    <property type="molecule type" value="Genomic_DNA"/>
</dbReference>